<feature type="transmembrane region" description="Helical" evidence="3">
    <location>
        <begin position="21"/>
        <end position="42"/>
    </location>
</feature>
<feature type="compositionally biased region" description="Pro residues" evidence="2">
    <location>
        <begin position="89"/>
        <end position="104"/>
    </location>
</feature>
<evidence type="ECO:0000256" key="3">
    <source>
        <dbReference type="SAM" id="Phobius"/>
    </source>
</evidence>
<evidence type="ECO:0000313" key="4">
    <source>
        <dbReference type="EMBL" id="MEU7296688.1"/>
    </source>
</evidence>
<dbReference type="InterPro" id="IPR042003">
    <property type="entry name" value="Sortase_E"/>
</dbReference>
<sequence length="275" mass="27602">MGANRRGPLRRGRSGVRGVRAVVAAAVAAVITVVAVAVGVALRGADAGGTPAGVRGADGTTAAVRGAQVTPAGVHGADATSAGVHGPSAAPPPPSPSAPTPRPTASPVAAEVSIPSIGVEALDVVPYEGTTDDRAGTRIQDRGVAASPYGEHGGVGPGDVGNYLVTAHRLSAGGPLRDLPAVDVGDLVRVTAGGTVYTYEIVETRETSFRSVRSLAEQRAAVPGDPGQKPTRAMITLSTCATPEDDAAGNFWRDAQGNPEHRIDKIGVLTSKRPA</sequence>
<evidence type="ECO:0000256" key="1">
    <source>
        <dbReference type="ARBA" id="ARBA00022801"/>
    </source>
</evidence>
<keyword evidence="3" id="KW-1133">Transmembrane helix</keyword>
<gene>
    <name evidence="4" type="ORF">AB0A76_26345</name>
</gene>
<protein>
    <submittedName>
        <fullName evidence="4">Class E sortase</fullName>
    </submittedName>
</protein>
<dbReference type="InterPro" id="IPR005754">
    <property type="entry name" value="Sortase"/>
</dbReference>
<dbReference type="CDD" id="cd05830">
    <property type="entry name" value="Sortase_E"/>
    <property type="match status" value="1"/>
</dbReference>
<reference evidence="4 5" key="1">
    <citation type="submission" date="2024-06" db="EMBL/GenBank/DDBJ databases">
        <title>The Natural Products Discovery Center: Release of the First 8490 Sequenced Strains for Exploring Actinobacteria Biosynthetic Diversity.</title>
        <authorList>
            <person name="Kalkreuter E."/>
            <person name="Kautsar S.A."/>
            <person name="Yang D."/>
            <person name="Bader C.D."/>
            <person name="Teijaro C.N."/>
            <person name="Fluegel L."/>
            <person name="Davis C.M."/>
            <person name="Simpson J.R."/>
            <person name="Lauterbach L."/>
            <person name="Steele A.D."/>
            <person name="Gui C."/>
            <person name="Meng S."/>
            <person name="Li G."/>
            <person name="Viehrig K."/>
            <person name="Ye F."/>
            <person name="Su P."/>
            <person name="Kiefer A.F."/>
            <person name="Nichols A."/>
            <person name="Cepeda A.J."/>
            <person name="Yan W."/>
            <person name="Fan B."/>
            <person name="Jiang Y."/>
            <person name="Adhikari A."/>
            <person name="Zheng C.-J."/>
            <person name="Schuster L."/>
            <person name="Cowan T.M."/>
            <person name="Smanski M.J."/>
            <person name="Chevrette M.G."/>
            <person name="De Carvalho L.P.S."/>
            <person name="Shen B."/>
        </authorList>
    </citation>
    <scope>NUCLEOTIDE SEQUENCE [LARGE SCALE GENOMIC DNA]</scope>
    <source>
        <strain evidence="4 5">NPDC045705</strain>
    </source>
</reference>
<keyword evidence="1" id="KW-0378">Hydrolase</keyword>
<evidence type="ECO:0000313" key="5">
    <source>
        <dbReference type="Proteomes" id="UP001551210"/>
    </source>
</evidence>
<dbReference type="InterPro" id="IPR023365">
    <property type="entry name" value="Sortase_dom-sf"/>
</dbReference>
<comment type="caution">
    <text evidence="4">The sequence shown here is derived from an EMBL/GenBank/DDBJ whole genome shotgun (WGS) entry which is preliminary data.</text>
</comment>
<dbReference type="Gene3D" id="2.40.260.10">
    <property type="entry name" value="Sortase"/>
    <property type="match status" value="1"/>
</dbReference>
<keyword evidence="3" id="KW-0812">Transmembrane</keyword>
<dbReference type="Pfam" id="PF04203">
    <property type="entry name" value="Sortase"/>
    <property type="match status" value="1"/>
</dbReference>
<organism evidence="4 5">
    <name type="scientific">Streptomyces exfoliatus</name>
    <name type="common">Streptomyces hydrogenans</name>
    <dbReference type="NCBI Taxonomy" id="1905"/>
    <lineage>
        <taxon>Bacteria</taxon>
        <taxon>Bacillati</taxon>
        <taxon>Actinomycetota</taxon>
        <taxon>Actinomycetes</taxon>
        <taxon>Kitasatosporales</taxon>
        <taxon>Streptomycetaceae</taxon>
        <taxon>Streptomyces</taxon>
    </lineage>
</organism>
<name>A0ABV3D4N2_STREX</name>
<dbReference type="Proteomes" id="UP001551210">
    <property type="component" value="Unassembled WGS sequence"/>
</dbReference>
<feature type="region of interest" description="Disordered" evidence="2">
    <location>
        <begin position="72"/>
        <end position="109"/>
    </location>
</feature>
<keyword evidence="5" id="KW-1185">Reference proteome</keyword>
<evidence type="ECO:0000256" key="2">
    <source>
        <dbReference type="SAM" id="MobiDB-lite"/>
    </source>
</evidence>
<accession>A0ABV3D4N2</accession>
<dbReference type="EMBL" id="JBEZAM010000047">
    <property type="protein sequence ID" value="MEU7296688.1"/>
    <property type="molecule type" value="Genomic_DNA"/>
</dbReference>
<keyword evidence="3" id="KW-0472">Membrane</keyword>
<dbReference type="SUPFAM" id="SSF63817">
    <property type="entry name" value="Sortase"/>
    <property type="match status" value="1"/>
</dbReference>
<dbReference type="RefSeq" id="WP_359213006.1">
    <property type="nucleotide sequence ID" value="NZ_JBEZAM010000047.1"/>
</dbReference>
<proteinExistence type="predicted"/>